<dbReference type="EMBL" id="BMQA01000064">
    <property type="protein sequence ID" value="GGJ60488.1"/>
    <property type="molecule type" value="Genomic_DNA"/>
</dbReference>
<sequence length="687" mass="73568">MRRFRLGVDVGGTFTDGVALDLDTGELLRTKVSTTPEDQSTGVVNLLRTFDLDPADIVGFHHGATVGLNAVLTRSGAKTGLLCTSGFRDLLDVGQLYRPDGDDLYDPQWIRPHQDRPLVHRRYRREIAERLLDDGTVHEALDLDQAREDIEFLRDEGIESVAICLINAYADDAHEKALSRLVNELLPDAYVQVSSIQARAGEYKRTFSVVLDAYAGPAITTYLRNLRGRMRDAGYSGDLQIMQMSGGLRTLDSTIEDFPALTMGSGPVAGILGAEFYAGAALDDASLVCVDIGGTSTDIGFVANGRALVTDNWEADQGMPLGVATVDVTSIGAGGGSIIRVDDFGTLTVGPESAGAVPGPAAYGRGGTEPTVTDCYVLLGYVEPSLFLGGAMDLDREAALAAFEPLANRLETTPENVAQAAYDLVNRDIVNATRAKAFDRALDVRNYALFAYGGAGPLHAVATARGHGMRRVVVPYFPGGFSAFGMLTSRPKVEHVTPEMRSLAQIDPETLAMRYADLEQRATADLVRQGVDPSQVELERSIYVMYAGQSWDNRLPVPNGPIDQATLDGIRQATDEHYDHVYGYAAPELGVSVTTTAVTGHGPAPDLKLPKITTGCAEPVATAVKARGAAIFGGRKYADVPFFARSELLAGNRIDGPAVIDDELGTILVEPGCQAHVDAHATITIQW</sequence>
<dbReference type="RefSeq" id="WP_189316583.1">
    <property type="nucleotide sequence ID" value="NZ_BMQA01000064.1"/>
</dbReference>
<feature type="domain" description="Hydantoinase/oxoprolinase N-terminal" evidence="2">
    <location>
        <begin position="5"/>
        <end position="184"/>
    </location>
</feature>
<evidence type="ECO:0000313" key="5">
    <source>
        <dbReference type="Proteomes" id="UP000657574"/>
    </source>
</evidence>
<reference evidence="4" key="2">
    <citation type="submission" date="2020-09" db="EMBL/GenBank/DDBJ databases">
        <authorList>
            <person name="Sun Q."/>
            <person name="Ohkuma M."/>
        </authorList>
    </citation>
    <scope>NUCLEOTIDE SEQUENCE</scope>
    <source>
        <strain evidence="4">JCM 3086</strain>
    </source>
</reference>
<reference evidence="4" key="1">
    <citation type="journal article" date="2014" name="Int. J. Syst. Evol. Microbiol.">
        <title>Complete genome sequence of Corynebacterium casei LMG S-19264T (=DSM 44701T), isolated from a smear-ripened cheese.</title>
        <authorList>
            <consortium name="US DOE Joint Genome Institute (JGI-PGF)"/>
            <person name="Walter F."/>
            <person name="Albersmeier A."/>
            <person name="Kalinowski J."/>
            <person name="Ruckert C."/>
        </authorList>
    </citation>
    <scope>NUCLEOTIDE SEQUENCE</scope>
    <source>
        <strain evidence="4">JCM 3086</strain>
    </source>
</reference>
<feature type="domain" description="Hydantoinase A/oxoprolinase" evidence="1">
    <location>
        <begin position="205"/>
        <end position="493"/>
    </location>
</feature>
<protein>
    <submittedName>
        <fullName evidence="4">Methylhydantoinase</fullName>
    </submittedName>
</protein>
<gene>
    <name evidence="4" type="ORF">GCM10010121_083880</name>
</gene>
<dbReference type="InterPro" id="IPR045079">
    <property type="entry name" value="Oxoprolinase-like"/>
</dbReference>
<organism evidence="4 5">
    <name type="scientific">Streptomyces brasiliensis</name>
    <dbReference type="NCBI Taxonomy" id="1954"/>
    <lineage>
        <taxon>Bacteria</taxon>
        <taxon>Bacillati</taxon>
        <taxon>Actinomycetota</taxon>
        <taxon>Actinomycetes</taxon>
        <taxon>Kitasatosporales</taxon>
        <taxon>Streptomycetaceae</taxon>
        <taxon>Streptomyces</taxon>
    </lineage>
</organism>
<dbReference type="SUPFAM" id="SSF53067">
    <property type="entry name" value="Actin-like ATPase domain"/>
    <property type="match status" value="1"/>
</dbReference>
<evidence type="ECO:0000259" key="1">
    <source>
        <dbReference type="Pfam" id="PF01968"/>
    </source>
</evidence>
<evidence type="ECO:0000259" key="3">
    <source>
        <dbReference type="Pfam" id="PF19278"/>
    </source>
</evidence>
<feature type="domain" description="Acetophenone carboxylase-like C-terminal" evidence="3">
    <location>
        <begin position="509"/>
        <end position="682"/>
    </location>
</feature>
<accession>A0A917P3Y7</accession>
<dbReference type="Pfam" id="PF01968">
    <property type="entry name" value="Hydantoinase_A"/>
    <property type="match status" value="1"/>
</dbReference>
<keyword evidence="5" id="KW-1185">Reference proteome</keyword>
<comment type="caution">
    <text evidence="4">The sequence shown here is derived from an EMBL/GenBank/DDBJ whole genome shotgun (WGS) entry which is preliminary data.</text>
</comment>
<dbReference type="PANTHER" id="PTHR11365">
    <property type="entry name" value="5-OXOPROLINASE RELATED"/>
    <property type="match status" value="1"/>
</dbReference>
<dbReference type="PANTHER" id="PTHR11365:SF23">
    <property type="entry name" value="HYPOTHETICAL 5-OXOPROLINASE (EUROFUNG)-RELATED"/>
    <property type="match status" value="1"/>
</dbReference>
<dbReference type="GO" id="GO:0006749">
    <property type="term" value="P:glutathione metabolic process"/>
    <property type="evidence" value="ECO:0007669"/>
    <property type="project" value="TreeGrafter"/>
</dbReference>
<dbReference type="InterPro" id="IPR049517">
    <property type="entry name" value="ACX-like_C"/>
</dbReference>
<dbReference type="AlphaFoldDB" id="A0A917P3Y7"/>
<dbReference type="Pfam" id="PF05378">
    <property type="entry name" value="Hydant_A_N"/>
    <property type="match status" value="1"/>
</dbReference>
<evidence type="ECO:0000313" key="4">
    <source>
        <dbReference type="EMBL" id="GGJ60488.1"/>
    </source>
</evidence>
<dbReference type="InterPro" id="IPR002821">
    <property type="entry name" value="Hydantoinase_A"/>
</dbReference>
<dbReference type="Proteomes" id="UP000657574">
    <property type="component" value="Unassembled WGS sequence"/>
</dbReference>
<dbReference type="InterPro" id="IPR008040">
    <property type="entry name" value="Hydant_A_N"/>
</dbReference>
<proteinExistence type="predicted"/>
<name>A0A917P3Y7_9ACTN</name>
<dbReference type="Pfam" id="PF19278">
    <property type="entry name" value="Hydant_A_C"/>
    <property type="match status" value="1"/>
</dbReference>
<dbReference type="GO" id="GO:0005829">
    <property type="term" value="C:cytosol"/>
    <property type="evidence" value="ECO:0007669"/>
    <property type="project" value="TreeGrafter"/>
</dbReference>
<dbReference type="InterPro" id="IPR043129">
    <property type="entry name" value="ATPase_NBD"/>
</dbReference>
<evidence type="ECO:0000259" key="2">
    <source>
        <dbReference type="Pfam" id="PF05378"/>
    </source>
</evidence>
<dbReference type="GO" id="GO:0017168">
    <property type="term" value="F:5-oxoprolinase (ATP-hydrolyzing) activity"/>
    <property type="evidence" value="ECO:0007669"/>
    <property type="project" value="TreeGrafter"/>
</dbReference>